<feature type="transmembrane region" description="Helical" evidence="1">
    <location>
        <begin position="169"/>
        <end position="187"/>
    </location>
</feature>
<feature type="transmembrane region" description="Helical" evidence="1">
    <location>
        <begin position="21"/>
        <end position="42"/>
    </location>
</feature>
<keyword evidence="1" id="KW-1133">Transmembrane helix</keyword>
<protein>
    <submittedName>
        <fullName evidence="2">Uncharacterized protein</fullName>
    </submittedName>
</protein>
<comment type="caution">
    <text evidence="2">The sequence shown here is derived from an EMBL/GenBank/DDBJ whole genome shotgun (WGS) entry which is preliminary data.</text>
</comment>
<organism evidence="2 4">
    <name type="scientific">Enterococcus raffinosus ATCC 49464</name>
    <dbReference type="NCBI Taxonomy" id="1158602"/>
    <lineage>
        <taxon>Bacteria</taxon>
        <taxon>Bacillati</taxon>
        <taxon>Bacillota</taxon>
        <taxon>Bacilli</taxon>
        <taxon>Lactobacillales</taxon>
        <taxon>Enterococcaceae</taxon>
        <taxon>Enterococcus</taxon>
    </lineage>
</organism>
<reference evidence="2 4" key="1">
    <citation type="submission" date="2013-02" db="EMBL/GenBank/DDBJ databases">
        <title>The Genome Sequence of Enterococcus raffinosus ATCC_49464.</title>
        <authorList>
            <consortium name="The Broad Institute Genome Sequencing Platform"/>
            <consortium name="The Broad Institute Genome Sequencing Center for Infectious Disease"/>
            <person name="Earl A.M."/>
            <person name="Gilmore M.S."/>
            <person name="Lebreton F."/>
            <person name="Walker B."/>
            <person name="Young S.K."/>
            <person name="Zeng Q."/>
            <person name="Gargeya S."/>
            <person name="Fitzgerald M."/>
            <person name="Haas B."/>
            <person name="Abouelleil A."/>
            <person name="Alvarado L."/>
            <person name="Arachchi H.M."/>
            <person name="Berlin A.M."/>
            <person name="Chapman S.B."/>
            <person name="Dewar J."/>
            <person name="Goldberg J."/>
            <person name="Griggs A."/>
            <person name="Gujja S."/>
            <person name="Hansen M."/>
            <person name="Howarth C."/>
            <person name="Imamovic A."/>
            <person name="Larimer J."/>
            <person name="McCowan C."/>
            <person name="Murphy C."/>
            <person name="Neiman D."/>
            <person name="Pearson M."/>
            <person name="Priest M."/>
            <person name="Roberts A."/>
            <person name="Saif S."/>
            <person name="Shea T."/>
            <person name="Sisk P."/>
            <person name="Sykes S."/>
            <person name="Wortman J."/>
            <person name="Nusbaum C."/>
            <person name="Birren B."/>
        </authorList>
    </citation>
    <scope>NUCLEOTIDE SEQUENCE [LARGE SCALE GENOMIC DNA]</scope>
    <source>
        <strain evidence="2 4">ATCC 49464</strain>
    </source>
</reference>
<dbReference type="HOGENOM" id="CLU_1276038_0_0_9"/>
<accession>R2RPM7</accession>
<dbReference type="EMBL" id="ASWF01000002">
    <property type="protein sequence ID" value="EOT77651.1"/>
    <property type="molecule type" value="Genomic_DNA"/>
</dbReference>
<dbReference type="AlphaFoldDB" id="R2RPM7"/>
<keyword evidence="1" id="KW-0472">Membrane</keyword>
<dbReference type="Proteomes" id="UP000013877">
    <property type="component" value="Unassembled WGS sequence"/>
</dbReference>
<dbReference type="EMBL" id="AJAL01000001">
    <property type="protein sequence ID" value="EOH82511.1"/>
    <property type="molecule type" value="Genomic_DNA"/>
</dbReference>
<dbReference type="PATRIC" id="fig|1158602.3.peg.773"/>
<gene>
    <name evidence="3" type="ORF">I590_01187</name>
    <name evidence="2" type="ORF">UAK_00748</name>
</gene>
<evidence type="ECO:0000313" key="3">
    <source>
        <dbReference type="EMBL" id="EOT77651.1"/>
    </source>
</evidence>
<evidence type="ECO:0000313" key="5">
    <source>
        <dbReference type="Proteomes" id="UP000014158"/>
    </source>
</evidence>
<feature type="transmembrane region" description="Helical" evidence="1">
    <location>
        <begin position="54"/>
        <end position="78"/>
    </location>
</feature>
<dbReference type="OrthoDB" id="2195214at2"/>
<sequence>MLFMQRKEKDNRFELKGKTKKTYFIVYVAGLMLYGMGSYLFLNDLLTTRMEDQLSVNLINFLGILSISVGVGLLVYLFYQFYKRVALKQKVRNALRNYLLVVLVVGAALGLTGEAIYRATDMSYDGVKNFIWVVTTYVQGIARFIFLYYCLKILLEKPVCWKEPLLKKMLLGVFLLLSISVGVSLLFPIFGPIVTFMADLIIAIGIVYKELFQNEKLG</sequence>
<evidence type="ECO:0000256" key="1">
    <source>
        <dbReference type="SAM" id="Phobius"/>
    </source>
</evidence>
<name>R2RPM7_9ENTE</name>
<evidence type="ECO:0000313" key="4">
    <source>
        <dbReference type="Proteomes" id="UP000013877"/>
    </source>
</evidence>
<feature type="transmembrane region" description="Helical" evidence="1">
    <location>
        <begin position="129"/>
        <end position="149"/>
    </location>
</feature>
<keyword evidence="5" id="KW-1185">Reference proteome</keyword>
<feature type="transmembrane region" description="Helical" evidence="1">
    <location>
        <begin position="193"/>
        <end position="212"/>
    </location>
</feature>
<keyword evidence="1" id="KW-0812">Transmembrane</keyword>
<evidence type="ECO:0000313" key="2">
    <source>
        <dbReference type="EMBL" id="EOH82511.1"/>
    </source>
</evidence>
<feature type="transmembrane region" description="Helical" evidence="1">
    <location>
        <begin position="98"/>
        <end position="117"/>
    </location>
</feature>
<reference evidence="3 5" key="2">
    <citation type="submission" date="2013-03" db="EMBL/GenBank/DDBJ databases">
        <title>The Genome Sequence of Enterococcus raffinosus ATCC_49464 (PacBio/Illumina hybrid assembly).</title>
        <authorList>
            <consortium name="The Broad Institute Genomics Platform"/>
            <consortium name="The Broad Institute Genome Sequencing Center for Infectious Disease"/>
            <person name="Earl A."/>
            <person name="Russ C."/>
            <person name="Gilmore M."/>
            <person name="Surin D."/>
            <person name="Walker B."/>
            <person name="Young S."/>
            <person name="Zeng Q."/>
            <person name="Gargeya S."/>
            <person name="Fitzgerald M."/>
            <person name="Haas B."/>
            <person name="Abouelleil A."/>
            <person name="Allen A.W."/>
            <person name="Alvarado L."/>
            <person name="Arachchi H.M."/>
            <person name="Berlin A.M."/>
            <person name="Chapman S.B."/>
            <person name="Gainer-Dewar J."/>
            <person name="Goldberg J."/>
            <person name="Griggs A."/>
            <person name="Gujja S."/>
            <person name="Hansen M."/>
            <person name="Howarth C."/>
            <person name="Imamovic A."/>
            <person name="Ireland A."/>
            <person name="Larimer J."/>
            <person name="McCowan C."/>
            <person name="Murphy C."/>
            <person name="Pearson M."/>
            <person name="Poon T.W."/>
            <person name="Priest M."/>
            <person name="Roberts A."/>
            <person name="Saif S."/>
            <person name="Shea T."/>
            <person name="Sisk P."/>
            <person name="Sykes S."/>
            <person name="Wortman J."/>
            <person name="Nusbaum C."/>
            <person name="Birren B."/>
        </authorList>
    </citation>
    <scope>NUCLEOTIDE SEQUENCE [LARGE SCALE GENOMIC DNA]</scope>
    <source>
        <strain evidence="3 5">ATCC 49464</strain>
    </source>
</reference>
<dbReference type="eggNOG" id="ENOG5030694">
    <property type="taxonomic scope" value="Bacteria"/>
</dbReference>
<dbReference type="Proteomes" id="UP000014158">
    <property type="component" value="Unassembled WGS sequence"/>
</dbReference>
<proteinExistence type="predicted"/>